<keyword evidence="3 9" id="KW-0436">Ligase</keyword>
<evidence type="ECO:0000313" key="9">
    <source>
        <dbReference type="EMBL" id="SYV94643.1"/>
    </source>
</evidence>
<dbReference type="InterPro" id="IPR002302">
    <property type="entry name" value="Leu-tRNA-ligase"/>
</dbReference>
<keyword evidence="7" id="KW-0030">Aminoacyl-tRNA synthetase</keyword>
<dbReference type="AlphaFoldDB" id="A0A3B0Q125"/>
<dbReference type="InterPro" id="IPR014729">
    <property type="entry name" value="Rossmann-like_a/b/a_fold"/>
</dbReference>
<gene>
    <name evidence="9" type="primary">leuS_1</name>
    <name evidence="9" type="ORF">NCTC10115_00966</name>
</gene>
<dbReference type="FunFam" id="3.40.50.620:FF:000060">
    <property type="entry name" value="Leucine--tRNA ligase"/>
    <property type="match status" value="1"/>
</dbReference>
<dbReference type="Gene3D" id="3.40.50.620">
    <property type="entry name" value="HUPs"/>
    <property type="match status" value="1"/>
</dbReference>
<evidence type="ECO:0000256" key="6">
    <source>
        <dbReference type="ARBA" id="ARBA00022917"/>
    </source>
</evidence>
<protein>
    <recommendedName>
        <fullName evidence="2">leucine--tRNA ligase</fullName>
        <ecNumber evidence="2">6.1.1.4</ecNumber>
    </recommendedName>
</protein>
<evidence type="ECO:0000256" key="7">
    <source>
        <dbReference type="ARBA" id="ARBA00023146"/>
    </source>
</evidence>
<feature type="domain" description="Methionyl/Leucyl tRNA synthetase" evidence="8">
    <location>
        <begin position="2"/>
        <end position="86"/>
    </location>
</feature>
<dbReference type="Proteomes" id="UP000260136">
    <property type="component" value="Chromosome"/>
</dbReference>
<dbReference type="GO" id="GO:0004823">
    <property type="term" value="F:leucine-tRNA ligase activity"/>
    <property type="evidence" value="ECO:0007669"/>
    <property type="project" value="UniProtKB-EC"/>
</dbReference>
<evidence type="ECO:0000256" key="1">
    <source>
        <dbReference type="ARBA" id="ARBA00005594"/>
    </source>
</evidence>
<dbReference type="PANTHER" id="PTHR43740:SF2">
    <property type="entry name" value="LEUCINE--TRNA LIGASE, MITOCHONDRIAL"/>
    <property type="match status" value="1"/>
</dbReference>
<comment type="similarity">
    <text evidence="1">Belongs to the class-I aminoacyl-tRNA synthetase family.</text>
</comment>
<evidence type="ECO:0000256" key="3">
    <source>
        <dbReference type="ARBA" id="ARBA00022598"/>
    </source>
</evidence>
<sequence>MFPYPSGKGLHVGHVKAYMATDVISRWKNALGFNVLHPIGWDAFGLPAEQYAIQTNNHPAKFTQENINNFRTQLKRLGFNYDYRLEVDTTNKNYFKW</sequence>
<proteinExistence type="inferred from homology"/>
<reference evidence="10" key="1">
    <citation type="submission" date="2018-06" db="EMBL/GenBank/DDBJ databases">
        <authorList>
            <consortium name="Pathogen Informatics"/>
        </authorList>
    </citation>
    <scope>NUCLEOTIDE SEQUENCE [LARGE SCALE GENOMIC DNA]</scope>
    <source>
        <strain evidence="10">NCTC10115</strain>
    </source>
</reference>
<name>A0A3B0Q125_MYCGL</name>
<dbReference type="Pfam" id="PF09334">
    <property type="entry name" value="tRNA-synt_1g"/>
    <property type="match status" value="1"/>
</dbReference>
<organism evidence="9 10">
    <name type="scientific">Mycoplasmoides gallisepticum</name>
    <name type="common">Mycoplasma gallisepticum</name>
    <dbReference type="NCBI Taxonomy" id="2096"/>
    <lineage>
        <taxon>Bacteria</taxon>
        <taxon>Bacillati</taxon>
        <taxon>Mycoplasmatota</taxon>
        <taxon>Mycoplasmoidales</taxon>
        <taxon>Mycoplasmoidaceae</taxon>
        <taxon>Mycoplasmoides</taxon>
    </lineage>
</organism>
<evidence type="ECO:0000256" key="5">
    <source>
        <dbReference type="ARBA" id="ARBA00022840"/>
    </source>
</evidence>
<evidence type="ECO:0000256" key="4">
    <source>
        <dbReference type="ARBA" id="ARBA00022741"/>
    </source>
</evidence>
<evidence type="ECO:0000256" key="2">
    <source>
        <dbReference type="ARBA" id="ARBA00013164"/>
    </source>
</evidence>
<dbReference type="SUPFAM" id="SSF52374">
    <property type="entry name" value="Nucleotidylyl transferase"/>
    <property type="match status" value="1"/>
</dbReference>
<evidence type="ECO:0000313" key="10">
    <source>
        <dbReference type="Proteomes" id="UP000260136"/>
    </source>
</evidence>
<dbReference type="GO" id="GO:0005524">
    <property type="term" value="F:ATP binding"/>
    <property type="evidence" value="ECO:0007669"/>
    <property type="project" value="UniProtKB-KW"/>
</dbReference>
<keyword evidence="6" id="KW-0648">Protein biosynthesis</keyword>
<dbReference type="GO" id="GO:0005829">
    <property type="term" value="C:cytosol"/>
    <property type="evidence" value="ECO:0007669"/>
    <property type="project" value="TreeGrafter"/>
</dbReference>
<dbReference type="InterPro" id="IPR001412">
    <property type="entry name" value="aa-tRNA-synth_I_CS"/>
</dbReference>
<dbReference type="PROSITE" id="PS00178">
    <property type="entry name" value="AA_TRNA_LIGASE_I"/>
    <property type="match status" value="1"/>
</dbReference>
<dbReference type="EMBL" id="LS991952">
    <property type="protein sequence ID" value="SYV94643.1"/>
    <property type="molecule type" value="Genomic_DNA"/>
</dbReference>
<accession>A0A3B0Q125</accession>
<dbReference type="GO" id="GO:0006429">
    <property type="term" value="P:leucyl-tRNA aminoacylation"/>
    <property type="evidence" value="ECO:0007669"/>
    <property type="project" value="InterPro"/>
</dbReference>
<dbReference type="EC" id="6.1.1.4" evidence="2"/>
<feature type="non-terminal residue" evidence="9">
    <location>
        <position position="97"/>
    </location>
</feature>
<dbReference type="PANTHER" id="PTHR43740">
    <property type="entry name" value="LEUCYL-TRNA SYNTHETASE"/>
    <property type="match status" value="1"/>
</dbReference>
<keyword evidence="5" id="KW-0067">ATP-binding</keyword>
<evidence type="ECO:0000259" key="8">
    <source>
        <dbReference type="Pfam" id="PF09334"/>
    </source>
</evidence>
<dbReference type="InterPro" id="IPR015413">
    <property type="entry name" value="Methionyl/Leucyl_tRNA_Synth"/>
</dbReference>
<keyword evidence="4" id="KW-0547">Nucleotide-binding</keyword>